<evidence type="ECO:0000313" key="2">
    <source>
        <dbReference type="Proteomes" id="UP001638806"/>
    </source>
</evidence>
<evidence type="ECO:0000313" key="1">
    <source>
        <dbReference type="EMBL" id="KAL3954378.1"/>
    </source>
</evidence>
<proteinExistence type="predicted"/>
<name>A0ACC4DE80_PURLI</name>
<dbReference type="Proteomes" id="UP001638806">
    <property type="component" value="Unassembled WGS sequence"/>
</dbReference>
<gene>
    <name evidence="1" type="ORF">ACCO45_009941</name>
</gene>
<dbReference type="EMBL" id="JBGNUJ010000010">
    <property type="protein sequence ID" value="KAL3954378.1"/>
    <property type="molecule type" value="Genomic_DNA"/>
</dbReference>
<accession>A0ACC4DE80</accession>
<reference evidence="1" key="1">
    <citation type="submission" date="2024-12" db="EMBL/GenBank/DDBJ databases">
        <title>Comparative genomics and development of molecular markers within Purpureocillium lilacinum and among Purpureocillium species.</title>
        <authorList>
            <person name="Yeh Z.-Y."/>
            <person name="Ni N.-T."/>
            <person name="Lo P.-H."/>
            <person name="Mushyakhwo K."/>
            <person name="Lin C.-F."/>
            <person name="Nai Y.-S."/>
        </authorList>
    </citation>
    <scope>NUCLEOTIDE SEQUENCE</scope>
    <source>
        <strain evidence="1">NCHU-NPUST-175</strain>
    </source>
</reference>
<protein>
    <submittedName>
        <fullName evidence="1">Uncharacterized protein</fullName>
    </submittedName>
</protein>
<organism evidence="1 2">
    <name type="scientific">Purpureocillium lilacinum</name>
    <name type="common">Paecilomyces lilacinus</name>
    <dbReference type="NCBI Taxonomy" id="33203"/>
    <lineage>
        <taxon>Eukaryota</taxon>
        <taxon>Fungi</taxon>
        <taxon>Dikarya</taxon>
        <taxon>Ascomycota</taxon>
        <taxon>Pezizomycotina</taxon>
        <taxon>Sordariomycetes</taxon>
        <taxon>Hypocreomycetidae</taxon>
        <taxon>Hypocreales</taxon>
        <taxon>Ophiocordycipitaceae</taxon>
        <taxon>Purpureocillium</taxon>
    </lineage>
</organism>
<sequence>MGLFQSAILSALAVSAHKVLAAPAAQGAVTGSLVARGHILETINQNGCQLDLEEAGSNTYRINIQCGEFTESGFRRVRGVMAFPKQFDKHTKWILPSGGSGSSDPSGGFWKVDQVPTIKFEWEW</sequence>
<comment type="caution">
    <text evidence="1">The sequence shown here is derived from an EMBL/GenBank/DDBJ whole genome shotgun (WGS) entry which is preliminary data.</text>
</comment>
<keyword evidence="2" id="KW-1185">Reference proteome</keyword>